<dbReference type="InterPro" id="IPR011249">
    <property type="entry name" value="Metalloenz_LuxS/M16"/>
</dbReference>
<organism evidence="15 16">
    <name type="scientific">Carnobacterium antarcticum</name>
    <dbReference type="NCBI Taxonomy" id="2126436"/>
    <lineage>
        <taxon>Bacteria</taxon>
        <taxon>Bacillati</taxon>
        <taxon>Bacillota</taxon>
        <taxon>Bacilli</taxon>
        <taxon>Lactobacillales</taxon>
        <taxon>Carnobacteriaceae</taxon>
        <taxon>Carnobacterium</taxon>
    </lineage>
</organism>
<dbReference type="Proteomes" id="UP001597285">
    <property type="component" value="Unassembled WGS sequence"/>
</dbReference>
<keyword evidence="16" id="KW-1185">Reference proteome</keyword>
<dbReference type="EMBL" id="JBHUFF010000008">
    <property type="protein sequence ID" value="MFD1798992.1"/>
    <property type="molecule type" value="Genomic_DNA"/>
</dbReference>
<dbReference type="RefSeq" id="WP_058919379.1">
    <property type="nucleotide sequence ID" value="NZ_JBHSQC010000015.1"/>
</dbReference>
<dbReference type="SUPFAM" id="SSF63411">
    <property type="entry name" value="LuxS/MPP-like metallohydrolase"/>
    <property type="match status" value="1"/>
</dbReference>
<evidence type="ECO:0000256" key="13">
    <source>
        <dbReference type="ARBA" id="ARBA00031777"/>
    </source>
</evidence>
<evidence type="ECO:0000256" key="5">
    <source>
        <dbReference type="ARBA" id="ARBA00015130"/>
    </source>
</evidence>
<evidence type="ECO:0000256" key="10">
    <source>
        <dbReference type="ARBA" id="ARBA00023239"/>
    </source>
</evidence>
<proteinExistence type="inferred from homology"/>
<dbReference type="EC" id="4.4.1.21" evidence="4 14"/>
<dbReference type="PIRSF" id="PIRSF006160">
    <property type="entry name" value="AI2"/>
    <property type="match status" value="1"/>
</dbReference>
<evidence type="ECO:0000256" key="8">
    <source>
        <dbReference type="ARBA" id="ARBA00022929"/>
    </source>
</evidence>
<evidence type="ECO:0000256" key="6">
    <source>
        <dbReference type="ARBA" id="ARBA00022654"/>
    </source>
</evidence>
<evidence type="ECO:0000256" key="12">
    <source>
        <dbReference type="ARBA" id="ARBA00030600"/>
    </source>
</evidence>
<evidence type="ECO:0000256" key="2">
    <source>
        <dbReference type="ARBA" id="ARBA00007311"/>
    </source>
</evidence>
<feature type="binding site" evidence="14">
    <location>
        <position position="121"/>
    </location>
    <ligand>
        <name>Fe cation</name>
        <dbReference type="ChEBI" id="CHEBI:24875"/>
    </ligand>
</feature>
<comment type="caution">
    <text evidence="15">The sequence shown here is derived from an EMBL/GenBank/DDBJ whole genome shotgun (WGS) entry which is preliminary data.</text>
</comment>
<keyword evidence="9 14" id="KW-0408">Iron</keyword>
<keyword evidence="6 14" id="KW-0673">Quorum sensing</keyword>
<dbReference type="InterPro" id="IPR037005">
    <property type="entry name" value="LuxS_sf"/>
</dbReference>
<dbReference type="Pfam" id="PF02664">
    <property type="entry name" value="LuxS"/>
    <property type="match status" value="1"/>
</dbReference>
<comment type="catalytic activity">
    <reaction evidence="1 14">
        <text>S-(5-deoxy-D-ribos-5-yl)-L-homocysteine = (S)-4,5-dihydroxypentane-2,3-dione + L-homocysteine</text>
        <dbReference type="Rhea" id="RHEA:17753"/>
        <dbReference type="ChEBI" id="CHEBI:29484"/>
        <dbReference type="ChEBI" id="CHEBI:58195"/>
        <dbReference type="ChEBI" id="CHEBI:58199"/>
        <dbReference type="EC" id="4.4.1.21"/>
    </reaction>
</comment>
<dbReference type="PANTHER" id="PTHR35799:SF1">
    <property type="entry name" value="S-RIBOSYLHOMOCYSTEINE LYASE"/>
    <property type="match status" value="1"/>
</dbReference>
<evidence type="ECO:0000256" key="4">
    <source>
        <dbReference type="ARBA" id="ARBA00012240"/>
    </source>
</evidence>
<evidence type="ECO:0000256" key="9">
    <source>
        <dbReference type="ARBA" id="ARBA00023004"/>
    </source>
</evidence>
<feature type="binding site" evidence="14">
    <location>
        <position position="54"/>
    </location>
    <ligand>
        <name>Fe cation</name>
        <dbReference type="ChEBI" id="CHEBI:24875"/>
    </ligand>
</feature>
<dbReference type="PANTHER" id="PTHR35799">
    <property type="entry name" value="S-RIBOSYLHOMOCYSTEINE LYASE"/>
    <property type="match status" value="1"/>
</dbReference>
<evidence type="ECO:0000256" key="3">
    <source>
        <dbReference type="ARBA" id="ARBA00011738"/>
    </source>
</evidence>
<protein>
    <recommendedName>
        <fullName evidence="5 14">S-ribosylhomocysteine lyase</fullName>
        <ecNumber evidence="4 14">4.4.1.21</ecNumber>
    </recommendedName>
    <alternativeName>
        <fullName evidence="12 14">AI-2 synthesis protein</fullName>
    </alternativeName>
    <alternativeName>
        <fullName evidence="13 14">Autoinducer-2 production protein LuxS</fullName>
    </alternativeName>
</protein>
<comment type="similarity">
    <text evidence="2 14">Belongs to the LuxS family.</text>
</comment>
<evidence type="ECO:0000256" key="1">
    <source>
        <dbReference type="ARBA" id="ARBA00000297"/>
    </source>
</evidence>
<sequence>MAKVESFELDHNLVKAPYVRVAGVEKSGKGSIVQKYDLRFLQPNQDALPTAALHTLEHLLATYLRDELEGIIDISPMGCRTGFYLIKWEEDSPEVVAAALEKTLQRVLETEDVPAVSPTSCGNYKDHSLFAAKEYAKIVLEKGLSRDPFERVFA</sequence>
<name>A0ABW4NKW6_9LACT</name>
<reference evidence="16" key="1">
    <citation type="journal article" date="2019" name="Int. J. Syst. Evol. Microbiol.">
        <title>The Global Catalogue of Microorganisms (GCM) 10K type strain sequencing project: providing services to taxonomists for standard genome sequencing and annotation.</title>
        <authorList>
            <consortium name="The Broad Institute Genomics Platform"/>
            <consortium name="The Broad Institute Genome Sequencing Center for Infectious Disease"/>
            <person name="Wu L."/>
            <person name="Ma J."/>
        </authorList>
    </citation>
    <scope>NUCLEOTIDE SEQUENCE [LARGE SCALE GENOMIC DNA]</scope>
    <source>
        <strain evidence="16">KCTC 42143</strain>
    </source>
</reference>
<evidence type="ECO:0000256" key="7">
    <source>
        <dbReference type="ARBA" id="ARBA00022723"/>
    </source>
</evidence>
<feature type="binding site" evidence="14">
    <location>
        <position position="58"/>
    </location>
    <ligand>
        <name>Fe cation</name>
        <dbReference type="ChEBI" id="CHEBI:24875"/>
    </ligand>
</feature>
<dbReference type="InterPro" id="IPR003815">
    <property type="entry name" value="S-ribosylhomocysteinase"/>
</dbReference>
<dbReference type="HAMAP" id="MF_00091">
    <property type="entry name" value="LuxS"/>
    <property type="match status" value="1"/>
</dbReference>
<dbReference type="Gene3D" id="3.30.1360.80">
    <property type="entry name" value="S-ribosylhomocysteinase (LuxS)"/>
    <property type="match status" value="1"/>
</dbReference>
<gene>
    <name evidence="14" type="primary">luxS</name>
    <name evidence="15" type="ORF">ACFSBK_03835</name>
</gene>
<dbReference type="GO" id="GO:0043768">
    <property type="term" value="F:S-ribosylhomocysteine lyase activity"/>
    <property type="evidence" value="ECO:0007669"/>
    <property type="project" value="UniProtKB-EC"/>
</dbReference>
<keyword evidence="7 14" id="KW-0479">Metal-binding</keyword>
<keyword evidence="10 14" id="KW-0456">Lyase</keyword>
<dbReference type="NCBIfam" id="NF002606">
    <property type="entry name" value="PRK02260.2-4"/>
    <property type="match status" value="1"/>
</dbReference>
<evidence type="ECO:0000313" key="16">
    <source>
        <dbReference type="Proteomes" id="UP001597285"/>
    </source>
</evidence>
<evidence type="ECO:0000256" key="14">
    <source>
        <dbReference type="HAMAP-Rule" id="MF_00091"/>
    </source>
</evidence>
<keyword evidence="8 14" id="KW-0071">Autoinducer synthesis</keyword>
<evidence type="ECO:0000256" key="11">
    <source>
        <dbReference type="ARBA" id="ARBA00024654"/>
    </source>
</evidence>
<dbReference type="PRINTS" id="PR01487">
    <property type="entry name" value="LUXSPROTEIN"/>
</dbReference>
<comment type="cofactor">
    <cofactor evidence="14">
        <name>Fe cation</name>
        <dbReference type="ChEBI" id="CHEBI:24875"/>
    </cofactor>
    <text evidence="14">Binds 1 Fe cation per subunit.</text>
</comment>
<comment type="function">
    <text evidence="11 14">Involved in the synthesis of autoinducer 2 (AI-2) which is secreted by bacteria and is used to communicate both the cell density and the metabolic potential of the environment. The regulation of gene expression in response to changes in cell density is called quorum sensing. Catalyzes the transformation of S-ribosylhomocysteine (RHC) to homocysteine (HC) and 4,5-dihydroxy-2,3-pentadione (DPD).</text>
</comment>
<comment type="subunit">
    <text evidence="3 14">Homodimer.</text>
</comment>
<accession>A0ABW4NKW6</accession>
<evidence type="ECO:0000313" key="15">
    <source>
        <dbReference type="EMBL" id="MFD1798992.1"/>
    </source>
</evidence>